<dbReference type="AlphaFoldDB" id="A0AAN6MW49"/>
<accession>A0AAN6MW49</accession>
<organism evidence="2 3">
    <name type="scientific">Diplogelasinospora grovesii</name>
    <dbReference type="NCBI Taxonomy" id="303347"/>
    <lineage>
        <taxon>Eukaryota</taxon>
        <taxon>Fungi</taxon>
        <taxon>Dikarya</taxon>
        <taxon>Ascomycota</taxon>
        <taxon>Pezizomycotina</taxon>
        <taxon>Sordariomycetes</taxon>
        <taxon>Sordariomycetidae</taxon>
        <taxon>Sordariales</taxon>
        <taxon>Diplogelasinosporaceae</taxon>
        <taxon>Diplogelasinospora</taxon>
    </lineage>
</organism>
<evidence type="ECO:0000313" key="2">
    <source>
        <dbReference type="EMBL" id="KAK3934570.1"/>
    </source>
</evidence>
<dbReference type="Proteomes" id="UP001303473">
    <property type="component" value="Unassembled WGS sequence"/>
</dbReference>
<dbReference type="PANTHER" id="PTHR35910:SF1">
    <property type="entry name" value="2EXR DOMAIN-CONTAINING PROTEIN"/>
    <property type="match status" value="1"/>
</dbReference>
<name>A0AAN6MW49_9PEZI</name>
<keyword evidence="3" id="KW-1185">Reference proteome</keyword>
<sequence length="378" mass="43826">MPDTFHFFPLLPLELREAIWTFAVRPPRPGAHIFRVYSEEEAETMDRQYETDSEGRIRPFPAVAAPQCLPRDAHFTLSARASAPVSWTSHNSSAYLIDSGLWTACKESRLVIERVFRCEEWLALRKERNKSSGLRMYLECGIGTEDLPEHEDYEKAAKKLFGCPFHMPATYLARDGSSAHYLTIFPGTDLIVLQLEPHDMGNISWDSLNDNGAIPALRAAISWRIELGTVQYALELDPSWNKKAQCYSNSDNDLLCDIVRAARSEEFSKLWLINYQIKRKHYVPTEEQAAKMERHPPAIFYGSDRRYVEVMRDSYWDWEREWHYDALVPEDEDVNPFSFVEMLEWQQEQVLDIEGERETPQFDPGPSAFFRLLACESL</sequence>
<feature type="domain" description="2EXR" evidence="1">
    <location>
        <begin position="5"/>
        <end position="112"/>
    </location>
</feature>
<dbReference type="InterPro" id="IPR045518">
    <property type="entry name" value="2EXR"/>
</dbReference>
<evidence type="ECO:0000259" key="1">
    <source>
        <dbReference type="Pfam" id="PF20150"/>
    </source>
</evidence>
<comment type="caution">
    <text evidence="2">The sequence shown here is derived from an EMBL/GenBank/DDBJ whole genome shotgun (WGS) entry which is preliminary data.</text>
</comment>
<evidence type="ECO:0000313" key="3">
    <source>
        <dbReference type="Proteomes" id="UP001303473"/>
    </source>
</evidence>
<dbReference type="PANTHER" id="PTHR35910">
    <property type="entry name" value="2EXR DOMAIN-CONTAINING PROTEIN"/>
    <property type="match status" value="1"/>
</dbReference>
<proteinExistence type="predicted"/>
<reference evidence="3" key="1">
    <citation type="journal article" date="2023" name="Mol. Phylogenet. Evol.">
        <title>Genome-scale phylogeny and comparative genomics of the fungal order Sordariales.</title>
        <authorList>
            <person name="Hensen N."/>
            <person name="Bonometti L."/>
            <person name="Westerberg I."/>
            <person name="Brannstrom I.O."/>
            <person name="Guillou S."/>
            <person name="Cros-Aarteil S."/>
            <person name="Calhoun S."/>
            <person name="Haridas S."/>
            <person name="Kuo A."/>
            <person name="Mondo S."/>
            <person name="Pangilinan J."/>
            <person name="Riley R."/>
            <person name="LaButti K."/>
            <person name="Andreopoulos B."/>
            <person name="Lipzen A."/>
            <person name="Chen C."/>
            <person name="Yan M."/>
            <person name="Daum C."/>
            <person name="Ng V."/>
            <person name="Clum A."/>
            <person name="Steindorff A."/>
            <person name="Ohm R.A."/>
            <person name="Martin F."/>
            <person name="Silar P."/>
            <person name="Natvig D.O."/>
            <person name="Lalanne C."/>
            <person name="Gautier V."/>
            <person name="Ament-Velasquez S.L."/>
            <person name="Kruys A."/>
            <person name="Hutchinson M.I."/>
            <person name="Powell A.J."/>
            <person name="Barry K."/>
            <person name="Miller A.N."/>
            <person name="Grigoriev I.V."/>
            <person name="Debuchy R."/>
            <person name="Gladieux P."/>
            <person name="Hiltunen Thoren M."/>
            <person name="Johannesson H."/>
        </authorList>
    </citation>
    <scope>NUCLEOTIDE SEQUENCE [LARGE SCALE GENOMIC DNA]</scope>
    <source>
        <strain evidence="3">CBS 340.73</strain>
    </source>
</reference>
<protein>
    <recommendedName>
        <fullName evidence="1">2EXR domain-containing protein</fullName>
    </recommendedName>
</protein>
<gene>
    <name evidence="2" type="ORF">QBC46DRAFT_324884</name>
</gene>
<dbReference type="Pfam" id="PF20150">
    <property type="entry name" value="2EXR"/>
    <property type="match status" value="1"/>
</dbReference>
<dbReference type="EMBL" id="MU853977">
    <property type="protein sequence ID" value="KAK3934570.1"/>
    <property type="molecule type" value="Genomic_DNA"/>
</dbReference>